<keyword evidence="1" id="KW-0812">Transmembrane</keyword>
<dbReference type="AlphaFoldDB" id="A0A1A8ZZE1"/>
<accession>A0A1A8ZZE1</accession>
<keyword evidence="4" id="KW-1185">Reference proteome</keyword>
<dbReference type="Gene3D" id="3.30.70.3040">
    <property type="match status" value="1"/>
</dbReference>
<keyword evidence="1" id="KW-0472">Membrane</keyword>
<evidence type="ECO:0000256" key="1">
    <source>
        <dbReference type="SAM" id="Phobius"/>
    </source>
</evidence>
<dbReference type="PATRIC" id="fig|261654.4.peg.4407"/>
<name>A0A1A8ZZE1_9ACTN</name>
<dbReference type="EMBL" id="LT594323">
    <property type="protein sequence ID" value="SBT49256.1"/>
    <property type="molecule type" value="Genomic_DNA"/>
</dbReference>
<evidence type="ECO:0000313" key="4">
    <source>
        <dbReference type="Proteomes" id="UP000199385"/>
    </source>
</evidence>
<dbReference type="Proteomes" id="UP000199385">
    <property type="component" value="Chromosome I"/>
</dbReference>
<protein>
    <submittedName>
        <fullName evidence="3">VirB8 protein</fullName>
    </submittedName>
</protein>
<dbReference type="Pfam" id="PF18075">
    <property type="entry name" value="FtsX_ECD"/>
    <property type="match status" value="1"/>
</dbReference>
<keyword evidence="1" id="KW-1133">Transmembrane helix</keyword>
<evidence type="ECO:0000259" key="2">
    <source>
        <dbReference type="Pfam" id="PF18075"/>
    </source>
</evidence>
<dbReference type="InterPro" id="IPR040690">
    <property type="entry name" value="FtsX_ECD"/>
</dbReference>
<evidence type="ECO:0000313" key="3">
    <source>
        <dbReference type="EMBL" id="SBT49256.1"/>
    </source>
</evidence>
<reference evidence="4" key="1">
    <citation type="submission" date="2016-06" db="EMBL/GenBank/DDBJ databases">
        <authorList>
            <person name="Varghese N."/>
            <person name="Submissions Spin"/>
        </authorList>
    </citation>
    <scope>NUCLEOTIDE SEQUENCE [LARGE SCALE GENOMIC DNA]</scope>
    <source>
        <strain evidence="4">DSM 44815</strain>
    </source>
</reference>
<feature type="transmembrane region" description="Helical" evidence="1">
    <location>
        <begin position="41"/>
        <end position="61"/>
    </location>
</feature>
<dbReference type="RefSeq" id="WP_091667171.1">
    <property type="nucleotide sequence ID" value="NZ_LT594323.1"/>
</dbReference>
<sequence>MDQNLHVLFERVLGVEPAPPPEDLAREAMTAGTALRRRRGLAVGAVTGFVTVVATLVALNMTPTREVTPPVVAAGALAPSALADCDRRTGREATEVRVFLRQEVTDRQRLELQDALRSDARVRTVTFQSREAAYAAFKERYRDSPDLIAAVTPEQLPEAFHVTLARAADFSRFVVSFHDASGVDEIMGGPCPTGSGLGEHG</sequence>
<gene>
    <name evidence="3" type="ORF">GA0070611_4341</name>
</gene>
<dbReference type="STRING" id="261654.GA0070611_4341"/>
<feature type="domain" description="FtsX extracellular" evidence="2">
    <location>
        <begin position="95"/>
        <end position="186"/>
    </location>
</feature>
<dbReference type="GO" id="GO:0016020">
    <property type="term" value="C:membrane"/>
    <property type="evidence" value="ECO:0007669"/>
    <property type="project" value="InterPro"/>
</dbReference>
<organism evidence="3 4">
    <name type="scientific">Micromonospora auratinigra</name>
    <dbReference type="NCBI Taxonomy" id="261654"/>
    <lineage>
        <taxon>Bacteria</taxon>
        <taxon>Bacillati</taxon>
        <taxon>Actinomycetota</taxon>
        <taxon>Actinomycetes</taxon>
        <taxon>Micromonosporales</taxon>
        <taxon>Micromonosporaceae</taxon>
        <taxon>Micromonospora</taxon>
    </lineage>
</organism>
<proteinExistence type="predicted"/>
<dbReference type="OrthoDB" id="3387849at2"/>